<accession>A0ABR6DBB2</accession>
<sequence length="90" mass="10340">MPRSVRTSERPERPALPFAPKGISRLEAARYVGVSVTTFDEMVRERLMPRPKQVGTRVLWDRAQVDLFFEALPEREANQESDEDILARLG</sequence>
<keyword evidence="2" id="KW-1185">Reference proteome</keyword>
<dbReference type="EMBL" id="JACJIM010000003">
    <property type="protein sequence ID" value="MBA9063078.1"/>
    <property type="molecule type" value="Genomic_DNA"/>
</dbReference>
<reference evidence="1 2" key="1">
    <citation type="submission" date="2020-08" db="EMBL/GenBank/DDBJ databases">
        <title>Genomic Encyclopedia of Type Strains, Phase IV (KMG-IV): sequencing the most valuable type-strain genomes for metagenomic binning, comparative biology and taxonomic classification.</title>
        <authorList>
            <person name="Goeker M."/>
        </authorList>
    </citation>
    <scope>NUCLEOTIDE SEQUENCE [LARGE SCALE GENOMIC DNA]</scope>
    <source>
        <strain evidence="1 2">DSM 5686</strain>
    </source>
</reference>
<protein>
    <submittedName>
        <fullName evidence="1">Excisionase family DNA binding protein</fullName>
    </submittedName>
</protein>
<dbReference type="GeneID" id="96604171"/>
<organism evidence="1 2">
    <name type="scientific">Methylobacterium fujisawaense</name>
    <dbReference type="NCBI Taxonomy" id="107400"/>
    <lineage>
        <taxon>Bacteria</taxon>
        <taxon>Pseudomonadati</taxon>
        <taxon>Pseudomonadota</taxon>
        <taxon>Alphaproteobacteria</taxon>
        <taxon>Hyphomicrobiales</taxon>
        <taxon>Methylobacteriaceae</taxon>
        <taxon>Methylobacterium</taxon>
    </lineage>
</organism>
<dbReference type="InterPro" id="IPR010093">
    <property type="entry name" value="SinI_DNA-bd"/>
</dbReference>
<evidence type="ECO:0000313" key="2">
    <source>
        <dbReference type="Proteomes" id="UP000565455"/>
    </source>
</evidence>
<dbReference type="Proteomes" id="UP000565455">
    <property type="component" value="Unassembled WGS sequence"/>
</dbReference>
<gene>
    <name evidence="1" type="ORF">GGQ91_002466</name>
</gene>
<dbReference type="RefSeq" id="WP_182592021.1">
    <property type="nucleotide sequence ID" value="NZ_JACJIM010000003.1"/>
</dbReference>
<dbReference type="NCBIfam" id="TIGR01764">
    <property type="entry name" value="excise"/>
    <property type="match status" value="1"/>
</dbReference>
<evidence type="ECO:0000313" key="1">
    <source>
        <dbReference type="EMBL" id="MBA9063078.1"/>
    </source>
</evidence>
<proteinExistence type="predicted"/>
<comment type="caution">
    <text evidence="1">The sequence shown here is derived from an EMBL/GenBank/DDBJ whole genome shotgun (WGS) entry which is preliminary data.</text>
</comment>
<name>A0ABR6DBB2_9HYPH</name>